<evidence type="ECO:0000259" key="7">
    <source>
        <dbReference type="PROSITE" id="PS50103"/>
    </source>
</evidence>
<evidence type="ECO:0000256" key="4">
    <source>
        <dbReference type="ARBA" id="ARBA00022833"/>
    </source>
</evidence>
<dbReference type="GO" id="GO:0043186">
    <property type="term" value="C:P granule"/>
    <property type="evidence" value="ECO:0007669"/>
    <property type="project" value="UniProtKB-ARBA"/>
</dbReference>
<evidence type="ECO:0000313" key="9">
    <source>
        <dbReference type="Proteomes" id="UP000230423"/>
    </source>
</evidence>
<reference evidence="8 9" key="1">
    <citation type="submission" date="2015-09" db="EMBL/GenBank/DDBJ databases">
        <title>Draft genome of the parasitic nematode Teladorsagia circumcincta isolate WARC Sus (inbred).</title>
        <authorList>
            <person name="Mitreva M."/>
        </authorList>
    </citation>
    <scope>NUCLEOTIDE SEQUENCE [LARGE SCALE GENOMIC DNA]</scope>
    <source>
        <strain evidence="8 9">S</strain>
    </source>
</reference>
<keyword evidence="1 5" id="KW-0479">Metal-binding</keyword>
<evidence type="ECO:0000256" key="2">
    <source>
        <dbReference type="ARBA" id="ARBA00022737"/>
    </source>
</evidence>
<dbReference type="Gene3D" id="4.10.1000.10">
    <property type="entry name" value="Zinc finger, CCCH-type"/>
    <property type="match status" value="1"/>
</dbReference>
<dbReference type="PANTHER" id="PTHR12547">
    <property type="entry name" value="CCCH ZINC FINGER/TIS11-RELATED"/>
    <property type="match status" value="1"/>
</dbReference>
<sequence length="171" mass="18905">MGSRCKFAHGPEELRVADAPPRAPNARYKTKLCKNFGPYASNYCPYGLRCEFIHPNDKEYALVEAMRFYFSSMMCLATTGRREHTSDDSAIGSGSSESGGSMAHAKALAKAREGMQAPTVPIKFLRRRSMSQLTLKRFNSIENLDVAASCSQLANLEFNRGPMNSILSPLK</sequence>
<dbReference type="EMBL" id="KZ345626">
    <property type="protein sequence ID" value="PIO72648.1"/>
    <property type="molecule type" value="Genomic_DNA"/>
</dbReference>
<gene>
    <name evidence="8" type="ORF">TELCIR_05412</name>
</gene>
<dbReference type="GO" id="GO:0008270">
    <property type="term" value="F:zinc ion binding"/>
    <property type="evidence" value="ECO:0007669"/>
    <property type="project" value="UniProtKB-KW"/>
</dbReference>
<dbReference type="Pfam" id="PF00642">
    <property type="entry name" value="zf-CCCH"/>
    <property type="match status" value="1"/>
</dbReference>
<organism evidence="8 9">
    <name type="scientific">Teladorsagia circumcincta</name>
    <name type="common">Brown stomach worm</name>
    <name type="synonym">Ostertagia circumcincta</name>
    <dbReference type="NCBI Taxonomy" id="45464"/>
    <lineage>
        <taxon>Eukaryota</taxon>
        <taxon>Metazoa</taxon>
        <taxon>Ecdysozoa</taxon>
        <taxon>Nematoda</taxon>
        <taxon>Chromadorea</taxon>
        <taxon>Rhabditida</taxon>
        <taxon>Rhabditina</taxon>
        <taxon>Rhabditomorpha</taxon>
        <taxon>Strongyloidea</taxon>
        <taxon>Trichostrongylidae</taxon>
        <taxon>Teladorsagia</taxon>
    </lineage>
</organism>
<dbReference type="PROSITE" id="PS50103">
    <property type="entry name" value="ZF_C3H1"/>
    <property type="match status" value="2"/>
</dbReference>
<dbReference type="AlphaFoldDB" id="A0A2G9UQW3"/>
<accession>A0A2G9UQW3</accession>
<dbReference type="GO" id="GO:0003730">
    <property type="term" value="F:mRNA 3'-UTR binding"/>
    <property type="evidence" value="ECO:0007669"/>
    <property type="project" value="TreeGrafter"/>
</dbReference>
<evidence type="ECO:0000313" key="8">
    <source>
        <dbReference type="EMBL" id="PIO72648.1"/>
    </source>
</evidence>
<evidence type="ECO:0000256" key="6">
    <source>
        <dbReference type="SAM" id="MobiDB-lite"/>
    </source>
</evidence>
<dbReference type="SUPFAM" id="SSF90229">
    <property type="entry name" value="CCCH zinc finger"/>
    <property type="match status" value="1"/>
</dbReference>
<feature type="domain" description="C3H1-type" evidence="7">
    <location>
        <begin position="27"/>
        <end position="57"/>
    </location>
</feature>
<feature type="compositionally biased region" description="Low complexity" evidence="6">
    <location>
        <begin position="88"/>
        <end position="101"/>
    </location>
</feature>
<dbReference type="InterPro" id="IPR036855">
    <property type="entry name" value="Znf_CCCH_sf"/>
</dbReference>
<protein>
    <recommendedName>
        <fullName evidence="7">C3H1-type domain-containing protein</fullName>
    </recommendedName>
</protein>
<dbReference type="SMART" id="SM00356">
    <property type="entry name" value="ZnF_C3H1"/>
    <property type="match status" value="1"/>
</dbReference>
<feature type="region of interest" description="Disordered" evidence="6">
    <location>
        <begin position="84"/>
        <end position="103"/>
    </location>
</feature>
<dbReference type="FunFam" id="4.10.1000.10:FF:000018">
    <property type="entry name" value="Zinc finger protein"/>
    <property type="match status" value="1"/>
</dbReference>
<dbReference type="InterPro" id="IPR045877">
    <property type="entry name" value="ZFP36-like"/>
</dbReference>
<dbReference type="Proteomes" id="UP000230423">
    <property type="component" value="Unassembled WGS sequence"/>
</dbReference>
<feature type="domain" description="C3H1-type" evidence="7">
    <location>
        <begin position="1"/>
        <end position="12"/>
    </location>
</feature>
<dbReference type="GO" id="GO:0005829">
    <property type="term" value="C:cytosol"/>
    <property type="evidence" value="ECO:0007669"/>
    <property type="project" value="TreeGrafter"/>
</dbReference>
<keyword evidence="4 5" id="KW-0862">Zinc</keyword>
<evidence type="ECO:0000256" key="3">
    <source>
        <dbReference type="ARBA" id="ARBA00022771"/>
    </source>
</evidence>
<dbReference type="OrthoDB" id="410307at2759"/>
<feature type="zinc finger region" description="C3H1-type" evidence="5">
    <location>
        <begin position="27"/>
        <end position="57"/>
    </location>
</feature>
<evidence type="ECO:0000256" key="1">
    <source>
        <dbReference type="ARBA" id="ARBA00022723"/>
    </source>
</evidence>
<dbReference type="InterPro" id="IPR000571">
    <property type="entry name" value="Znf_CCCH"/>
</dbReference>
<feature type="zinc finger region" description="C3H1-type" evidence="5">
    <location>
        <begin position="1"/>
        <end position="12"/>
    </location>
</feature>
<keyword evidence="3 5" id="KW-0863">Zinc-finger</keyword>
<dbReference type="PANTHER" id="PTHR12547:SF18">
    <property type="entry name" value="PROTEIN TIS11"/>
    <property type="match status" value="1"/>
</dbReference>
<name>A0A2G9UQW3_TELCI</name>
<keyword evidence="2" id="KW-0677">Repeat</keyword>
<keyword evidence="9" id="KW-1185">Reference proteome</keyword>
<evidence type="ECO:0000256" key="5">
    <source>
        <dbReference type="PROSITE-ProRule" id="PRU00723"/>
    </source>
</evidence>
<proteinExistence type="predicted"/>